<name>A0A699XE07_TANCI</name>
<dbReference type="EMBL" id="BKCJ011813635">
    <property type="protein sequence ID" value="GFD55071.1"/>
    <property type="molecule type" value="Genomic_DNA"/>
</dbReference>
<accession>A0A699XE07</accession>
<feature type="region of interest" description="Disordered" evidence="1">
    <location>
        <begin position="1"/>
        <end position="94"/>
    </location>
</feature>
<sequence>RQCRRGHGQLYRQRRHRPAHHGGRGAQHHQAEPGAGRQSPGHCAGRCRPGTGRESDYRIPGDQYRTGLQLRRAGLRRTQSRRSVRRAGQRGHGG</sequence>
<feature type="compositionally biased region" description="Basic residues" evidence="1">
    <location>
        <begin position="73"/>
        <end position="94"/>
    </location>
</feature>
<feature type="non-terminal residue" evidence="2">
    <location>
        <position position="94"/>
    </location>
</feature>
<dbReference type="AlphaFoldDB" id="A0A699XE07"/>
<proteinExistence type="predicted"/>
<reference evidence="2" key="1">
    <citation type="journal article" date="2019" name="Sci. Rep.">
        <title>Draft genome of Tanacetum cinerariifolium, the natural source of mosquito coil.</title>
        <authorList>
            <person name="Yamashiro T."/>
            <person name="Shiraishi A."/>
            <person name="Satake H."/>
            <person name="Nakayama K."/>
        </authorList>
    </citation>
    <scope>NUCLEOTIDE SEQUENCE</scope>
</reference>
<protein>
    <submittedName>
        <fullName evidence="2">Uncharacterized protein</fullName>
    </submittedName>
</protein>
<gene>
    <name evidence="2" type="ORF">Tci_927040</name>
</gene>
<organism evidence="2">
    <name type="scientific">Tanacetum cinerariifolium</name>
    <name type="common">Dalmatian daisy</name>
    <name type="synonym">Chrysanthemum cinerariifolium</name>
    <dbReference type="NCBI Taxonomy" id="118510"/>
    <lineage>
        <taxon>Eukaryota</taxon>
        <taxon>Viridiplantae</taxon>
        <taxon>Streptophyta</taxon>
        <taxon>Embryophyta</taxon>
        <taxon>Tracheophyta</taxon>
        <taxon>Spermatophyta</taxon>
        <taxon>Magnoliopsida</taxon>
        <taxon>eudicotyledons</taxon>
        <taxon>Gunneridae</taxon>
        <taxon>Pentapetalae</taxon>
        <taxon>asterids</taxon>
        <taxon>campanulids</taxon>
        <taxon>Asterales</taxon>
        <taxon>Asteraceae</taxon>
        <taxon>Asteroideae</taxon>
        <taxon>Anthemideae</taxon>
        <taxon>Anthemidinae</taxon>
        <taxon>Tanacetum</taxon>
    </lineage>
</organism>
<feature type="non-terminal residue" evidence="2">
    <location>
        <position position="1"/>
    </location>
</feature>
<comment type="caution">
    <text evidence="2">The sequence shown here is derived from an EMBL/GenBank/DDBJ whole genome shotgun (WGS) entry which is preliminary data.</text>
</comment>
<evidence type="ECO:0000313" key="2">
    <source>
        <dbReference type="EMBL" id="GFD55071.1"/>
    </source>
</evidence>
<feature type="compositionally biased region" description="Basic residues" evidence="1">
    <location>
        <begin position="1"/>
        <end position="27"/>
    </location>
</feature>
<evidence type="ECO:0000256" key="1">
    <source>
        <dbReference type="SAM" id="MobiDB-lite"/>
    </source>
</evidence>